<accession>A0A1K1MG28</accession>
<evidence type="ECO:0000313" key="2">
    <source>
        <dbReference type="Proteomes" id="UP000183461"/>
    </source>
</evidence>
<evidence type="ECO:0000313" key="1">
    <source>
        <dbReference type="EMBL" id="SFW22068.1"/>
    </source>
</evidence>
<sequence length="183" mass="21640">MSFDFDISVRIKEKRTGDIISGPKVISASENPSFYSGFVEVCWWNSSIFMDLPPAIFRICGKYMEKQYPLEEGMEGNLYTIVPRIAMREVCSYIYSRCYVLDSELTEERDWSWRDAYEVTNIARVEKLRDLLSSLDYVDHRNQECGIAEDYIGNLQKKEEFKSNPQGYEFEFMLDYHYCRPRS</sequence>
<gene>
    <name evidence="1" type="ORF">SAMN02910280_1169</name>
</gene>
<dbReference type="AlphaFoldDB" id="A0A1K1MG28"/>
<proteinExistence type="predicted"/>
<reference evidence="1 2" key="1">
    <citation type="submission" date="2016-11" db="EMBL/GenBank/DDBJ databases">
        <authorList>
            <person name="Jaros S."/>
            <person name="Januszkiewicz K."/>
            <person name="Wedrychowicz H."/>
        </authorList>
    </citation>
    <scope>NUCLEOTIDE SEQUENCE [LARGE SCALE GENOMIC DNA]</scope>
    <source>
        <strain evidence="1 2">YL228</strain>
    </source>
</reference>
<name>A0A1K1MG28_RUMFL</name>
<dbReference type="Proteomes" id="UP000183461">
    <property type="component" value="Unassembled WGS sequence"/>
</dbReference>
<dbReference type="RefSeq" id="WP_072299535.1">
    <property type="nucleotide sequence ID" value="NZ_FPIP01000002.1"/>
</dbReference>
<protein>
    <submittedName>
        <fullName evidence="1">Uncharacterized protein</fullName>
    </submittedName>
</protein>
<organism evidence="1 2">
    <name type="scientific">Ruminococcus flavefaciens</name>
    <dbReference type="NCBI Taxonomy" id="1265"/>
    <lineage>
        <taxon>Bacteria</taxon>
        <taxon>Bacillati</taxon>
        <taxon>Bacillota</taxon>
        <taxon>Clostridia</taxon>
        <taxon>Eubacteriales</taxon>
        <taxon>Oscillospiraceae</taxon>
        <taxon>Ruminococcus</taxon>
    </lineage>
</organism>
<dbReference type="EMBL" id="FPIP01000002">
    <property type="protein sequence ID" value="SFW22068.1"/>
    <property type="molecule type" value="Genomic_DNA"/>
</dbReference>